<proteinExistence type="predicted"/>
<sequence>MYIERIVFSQLMDFLPKYEFNKCVEHYQGNYRVRNFSCLDQFLCMAFAQLTYRESLRDIETCLRAMQPKLYHAGIRGKVARSTIADANENRDWHIYADFAHILIHRARKLYANDDFGLALEQTAYAFDSSTIDLCLSLFPWAKFRKH</sequence>
<dbReference type="EMBL" id="BARS01024021">
    <property type="protein sequence ID" value="GAG03047.1"/>
    <property type="molecule type" value="Genomic_DNA"/>
</dbReference>
<reference evidence="2" key="1">
    <citation type="journal article" date="2014" name="Front. Microbiol.">
        <title>High frequency of phylogenetically diverse reductive dehalogenase-homologous genes in deep subseafloor sedimentary metagenomes.</title>
        <authorList>
            <person name="Kawai M."/>
            <person name="Futagami T."/>
            <person name="Toyoda A."/>
            <person name="Takaki Y."/>
            <person name="Nishi S."/>
            <person name="Hori S."/>
            <person name="Arai W."/>
            <person name="Tsubouchi T."/>
            <person name="Morono Y."/>
            <person name="Uchiyama I."/>
            <person name="Ito T."/>
            <person name="Fujiyama A."/>
            <person name="Inagaki F."/>
            <person name="Takami H."/>
        </authorList>
    </citation>
    <scope>NUCLEOTIDE SEQUENCE</scope>
    <source>
        <strain evidence="2">Expedition CK06-06</strain>
    </source>
</reference>
<gene>
    <name evidence="2" type="ORF">S01H1_38186</name>
</gene>
<comment type="caution">
    <text evidence="2">The sequence shown here is derived from an EMBL/GenBank/DDBJ whole genome shotgun (WGS) entry which is preliminary data.</text>
</comment>
<feature type="non-terminal residue" evidence="2">
    <location>
        <position position="147"/>
    </location>
</feature>
<evidence type="ECO:0000313" key="2">
    <source>
        <dbReference type="EMBL" id="GAG03047.1"/>
    </source>
</evidence>
<dbReference type="AlphaFoldDB" id="X0UV22"/>
<feature type="domain" description="DUF4372" evidence="1">
    <location>
        <begin position="7"/>
        <end position="76"/>
    </location>
</feature>
<dbReference type="InterPro" id="IPR025399">
    <property type="entry name" value="DUF4372"/>
</dbReference>
<organism evidence="2">
    <name type="scientific">marine sediment metagenome</name>
    <dbReference type="NCBI Taxonomy" id="412755"/>
    <lineage>
        <taxon>unclassified sequences</taxon>
        <taxon>metagenomes</taxon>
        <taxon>ecological metagenomes</taxon>
    </lineage>
</organism>
<name>X0UV22_9ZZZZ</name>
<protein>
    <recommendedName>
        <fullName evidence="1">DUF4372 domain-containing protein</fullName>
    </recommendedName>
</protein>
<dbReference type="Pfam" id="PF14294">
    <property type="entry name" value="DUF4372"/>
    <property type="match status" value="1"/>
</dbReference>
<accession>X0UV22</accession>
<evidence type="ECO:0000259" key="1">
    <source>
        <dbReference type="Pfam" id="PF14294"/>
    </source>
</evidence>